<accession>A0A087GVA7</accession>
<sequence>MEVKTISKEIIKPSSTTPNDLRTLQLSVYDHILPPIYTIAYLFYTKNDLIISQEHTSHKLKTSLSQTLTKFYPLAGRINGVTIDCNDEGAVFVEARVDNYPLSGFLTSPDFKALEQLLALDVIENPNEGVVTWPLLLVKATYFSCGGMAIGVCITHKIADAASISTFVQSWGAMARGEEVVGPEFVAANFYPPANEAFKLPIDEKANKRSSNITKRFVFDASKLEELRTKAASAEGVDRPTRVESITALLWKGFVDTSRFLKTTNSDLKVLIQPANLRTKIPTLLPETLIGNVMFTSPVLSIGQEGEVNIEDAFKELRKKREDLRIMLQVDQDGSSSMLGSNLAYMMLANYSGLSYETHEAYTVSSWCKLPLYKASFGWGYPIWVVGNVAPALDNLTMLIDSKDGQGIEALVTLPEENMLSFEQNQELLAFASLNPSVLV</sequence>
<proteinExistence type="inferred from homology"/>
<evidence type="ECO:0000313" key="5">
    <source>
        <dbReference type="Proteomes" id="UP000029120"/>
    </source>
</evidence>
<keyword evidence="2" id="KW-0808">Transferase</keyword>
<dbReference type="PANTHER" id="PTHR31623">
    <property type="entry name" value="F21J9.9"/>
    <property type="match status" value="1"/>
</dbReference>
<protein>
    <recommendedName>
        <fullName evidence="6">BAHD acyltransferase</fullName>
    </recommendedName>
</protein>
<evidence type="ECO:0000256" key="3">
    <source>
        <dbReference type="ARBA" id="ARBA00023315"/>
    </source>
</evidence>
<dbReference type="Gramene" id="KFK33809">
    <property type="protein sequence ID" value="KFK33809"/>
    <property type="gene ID" value="AALP_AA5G062900"/>
</dbReference>
<gene>
    <name evidence="4" type="ordered locus">AALP_Aa5g062900</name>
</gene>
<keyword evidence="3" id="KW-0012">Acyltransferase</keyword>
<evidence type="ECO:0000313" key="4">
    <source>
        <dbReference type="EMBL" id="KFK33809.1"/>
    </source>
</evidence>
<dbReference type="OrthoDB" id="1932220at2759"/>
<dbReference type="EMBL" id="CM002873">
    <property type="protein sequence ID" value="KFK33809.1"/>
    <property type="molecule type" value="Genomic_DNA"/>
</dbReference>
<organism evidence="4 5">
    <name type="scientific">Arabis alpina</name>
    <name type="common">Alpine rock-cress</name>
    <dbReference type="NCBI Taxonomy" id="50452"/>
    <lineage>
        <taxon>Eukaryota</taxon>
        <taxon>Viridiplantae</taxon>
        <taxon>Streptophyta</taxon>
        <taxon>Embryophyta</taxon>
        <taxon>Tracheophyta</taxon>
        <taxon>Spermatophyta</taxon>
        <taxon>Magnoliopsida</taxon>
        <taxon>eudicotyledons</taxon>
        <taxon>Gunneridae</taxon>
        <taxon>Pentapetalae</taxon>
        <taxon>rosids</taxon>
        <taxon>malvids</taxon>
        <taxon>Brassicales</taxon>
        <taxon>Brassicaceae</taxon>
        <taxon>Arabideae</taxon>
        <taxon>Arabis</taxon>
    </lineage>
</organism>
<evidence type="ECO:0000256" key="2">
    <source>
        <dbReference type="ARBA" id="ARBA00022679"/>
    </source>
</evidence>
<dbReference type="Proteomes" id="UP000029120">
    <property type="component" value="Chromosome 5"/>
</dbReference>
<evidence type="ECO:0008006" key="6">
    <source>
        <dbReference type="Google" id="ProtNLM"/>
    </source>
</evidence>
<evidence type="ECO:0000256" key="1">
    <source>
        <dbReference type="ARBA" id="ARBA00009861"/>
    </source>
</evidence>
<dbReference type="GO" id="GO:0016746">
    <property type="term" value="F:acyltransferase activity"/>
    <property type="evidence" value="ECO:0007669"/>
    <property type="project" value="UniProtKB-KW"/>
</dbReference>
<name>A0A087GVA7_ARAAL</name>
<dbReference type="InterPro" id="IPR023213">
    <property type="entry name" value="CAT-like_dom_sf"/>
</dbReference>
<reference evidence="5" key="1">
    <citation type="journal article" date="2015" name="Nat. Plants">
        <title>Genome expansion of Arabis alpina linked with retrotransposition and reduced symmetric DNA methylation.</title>
        <authorList>
            <person name="Willing E.M."/>
            <person name="Rawat V."/>
            <person name="Mandakova T."/>
            <person name="Maumus F."/>
            <person name="James G.V."/>
            <person name="Nordstroem K.J."/>
            <person name="Becker C."/>
            <person name="Warthmann N."/>
            <person name="Chica C."/>
            <person name="Szarzynska B."/>
            <person name="Zytnicki M."/>
            <person name="Albani M.C."/>
            <person name="Kiefer C."/>
            <person name="Bergonzi S."/>
            <person name="Castaings L."/>
            <person name="Mateos J.L."/>
            <person name="Berns M.C."/>
            <person name="Bujdoso N."/>
            <person name="Piofczyk T."/>
            <person name="de Lorenzo L."/>
            <person name="Barrero-Sicilia C."/>
            <person name="Mateos I."/>
            <person name="Piednoel M."/>
            <person name="Hagmann J."/>
            <person name="Chen-Min-Tao R."/>
            <person name="Iglesias-Fernandez R."/>
            <person name="Schuster S.C."/>
            <person name="Alonso-Blanco C."/>
            <person name="Roudier F."/>
            <person name="Carbonero P."/>
            <person name="Paz-Ares J."/>
            <person name="Davis S.J."/>
            <person name="Pecinka A."/>
            <person name="Quesneville H."/>
            <person name="Colot V."/>
            <person name="Lysak M.A."/>
            <person name="Weigel D."/>
            <person name="Coupland G."/>
            <person name="Schneeberger K."/>
        </authorList>
    </citation>
    <scope>NUCLEOTIDE SEQUENCE [LARGE SCALE GENOMIC DNA]</scope>
    <source>
        <strain evidence="5">cv. Pajares</strain>
    </source>
</reference>
<dbReference type="PANTHER" id="PTHR31623:SF22">
    <property type="entry name" value="ACETYL-COA:BENZYLALCOHOL ACETYLTRANFERASE-LIKE PROTEIN-RELATED"/>
    <property type="match status" value="1"/>
</dbReference>
<dbReference type="eggNOG" id="ENOG502QQQA">
    <property type="taxonomic scope" value="Eukaryota"/>
</dbReference>
<comment type="similarity">
    <text evidence="1">Belongs to the plant acyltransferase family.</text>
</comment>
<dbReference type="Gene3D" id="3.30.559.10">
    <property type="entry name" value="Chloramphenicol acetyltransferase-like domain"/>
    <property type="match status" value="2"/>
</dbReference>
<dbReference type="AlphaFoldDB" id="A0A087GVA7"/>
<dbReference type="OMA" id="YETHEAY"/>
<keyword evidence="5" id="KW-1185">Reference proteome</keyword>
<dbReference type="Pfam" id="PF02458">
    <property type="entry name" value="Transferase"/>
    <property type="match status" value="1"/>
</dbReference>